<evidence type="ECO:0008006" key="5">
    <source>
        <dbReference type="Google" id="ProtNLM"/>
    </source>
</evidence>
<accession>B9XPC5</accession>
<dbReference type="RefSeq" id="WP_007417661.1">
    <property type="nucleotide sequence ID" value="NZ_ABOX02000046.1"/>
</dbReference>
<protein>
    <recommendedName>
        <fullName evidence="5">Autotransporter-associated beta strand repeat protein</fullName>
    </recommendedName>
</protein>
<evidence type="ECO:0000256" key="1">
    <source>
        <dbReference type="SAM" id="MobiDB-lite"/>
    </source>
</evidence>
<reference evidence="3 4" key="1">
    <citation type="journal article" date="2011" name="J. Bacteriol.">
        <title>Genome sequence of 'Pedosphaera parvula' Ellin514, an aerobic Verrucomicrobial isolate from pasture soil.</title>
        <authorList>
            <person name="Kant R."/>
            <person name="van Passel M.W."/>
            <person name="Sangwan P."/>
            <person name="Palva A."/>
            <person name="Lucas S."/>
            <person name="Copeland A."/>
            <person name="Lapidus A."/>
            <person name="Glavina Del Rio T."/>
            <person name="Dalin E."/>
            <person name="Tice H."/>
            <person name="Bruce D."/>
            <person name="Goodwin L."/>
            <person name="Pitluck S."/>
            <person name="Chertkov O."/>
            <person name="Larimer F.W."/>
            <person name="Land M.L."/>
            <person name="Hauser L."/>
            <person name="Brettin T.S."/>
            <person name="Detter J.C."/>
            <person name="Han S."/>
            <person name="de Vos W.M."/>
            <person name="Janssen P.H."/>
            <person name="Smidt H."/>
        </authorList>
    </citation>
    <scope>NUCLEOTIDE SEQUENCE [LARGE SCALE GENOMIC DNA]</scope>
    <source>
        <strain evidence="3 4">Ellin514</strain>
    </source>
</reference>
<keyword evidence="2" id="KW-0732">Signal</keyword>
<keyword evidence="4" id="KW-1185">Reference proteome</keyword>
<comment type="caution">
    <text evidence="3">The sequence shown here is derived from an EMBL/GenBank/DDBJ whole genome shotgun (WGS) entry which is preliminary data.</text>
</comment>
<proteinExistence type="predicted"/>
<organism evidence="3 4">
    <name type="scientific">Pedosphaera parvula (strain Ellin514)</name>
    <dbReference type="NCBI Taxonomy" id="320771"/>
    <lineage>
        <taxon>Bacteria</taxon>
        <taxon>Pseudomonadati</taxon>
        <taxon>Verrucomicrobiota</taxon>
        <taxon>Pedosphaerae</taxon>
        <taxon>Pedosphaerales</taxon>
        <taxon>Pedosphaeraceae</taxon>
        <taxon>Pedosphaera</taxon>
    </lineage>
</organism>
<sequence precursor="true">MKMKLSPPLPRSLNLSISSVAFAAAFYLAVVPASFADTSWQGTVNNSWAENGNWSTGFAPPAPAACAIYPGDAAIQKLDLGGPTGRMEVGGRFDFSPGGSGYTFSGIDGSVSGFFIRAGGKVNGLVNKDDSTQTFNVPIKLAGNNGMPGPLAAMTFNAEAGDFVFNGNNNAPAAPWTINLNGAAALTMKTGPGSTISVGTKGPGQIVNTNTGTFSGLIKTGVGKLFLGGTAPNTFIGRNVIQEGTITAGKINALGSGNALKVAGTSTFATGGLDQNIGTLELQGTLTIDMANGSGKVSFADSKDFDWTGFNLIIVNFAIGSSSLQFGTDGTGLTRAQLSAIVFADIGNARGQIDANGMVTPGAASSAPLATPPSTSPSTPPVATTTSPSTPTPTHSVKPINKQPHPTPAYPAYDR</sequence>
<feature type="compositionally biased region" description="Pro residues" evidence="1">
    <location>
        <begin position="370"/>
        <end position="380"/>
    </location>
</feature>
<feature type="compositionally biased region" description="Low complexity" evidence="1">
    <location>
        <begin position="360"/>
        <end position="369"/>
    </location>
</feature>
<evidence type="ECO:0000313" key="3">
    <source>
        <dbReference type="EMBL" id="EEF58265.1"/>
    </source>
</evidence>
<dbReference type="AlphaFoldDB" id="B9XPC5"/>
<feature type="compositionally biased region" description="Low complexity" evidence="1">
    <location>
        <begin position="381"/>
        <end position="394"/>
    </location>
</feature>
<dbReference type="STRING" id="320771.Cflav_PD0993"/>
<gene>
    <name evidence="3" type="ORF">Cflav_PD0993</name>
</gene>
<name>B9XPC5_PEDPL</name>
<evidence type="ECO:0000256" key="2">
    <source>
        <dbReference type="SAM" id="SignalP"/>
    </source>
</evidence>
<dbReference type="Proteomes" id="UP000003688">
    <property type="component" value="Unassembled WGS sequence"/>
</dbReference>
<dbReference type="EMBL" id="ABOX02000046">
    <property type="protein sequence ID" value="EEF58265.1"/>
    <property type="molecule type" value="Genomic_DNA"/>
</dbReference>
<feature type="region of interest" description="Disordered" evidence="1">
    <location>
        <begin position="357"/>
        <end position="415"/>
    </location>
</feature>
<feature type="chain" id="PRO_5002895123" description="Autotransporter-associated beta strand repeat protein" evidence="2">
    <location>
        <begin position="24"/>
        <end position="415"/>
    </location>
</feature>
<feature type="signal peptide" evidence="2">
    <location>
        <begin position="1"/>
        <end position="23"/>
    </location>
</feature>
<evidence type="ECO:0000313" key="4">
    <source>
        <dbReference type="Proteomes" id="UP000003688"/>
    </source>
</evidence>